<dbReference type="GO" id="GO:0061630">
    <property type="term" value="F:ubiquitin protein ligase activity"/>
    <property type="evidence" value="ECO:0007669"/>
    <property type="project" value="TreeGrafter"/>
</dbReference>
<sequence length="474" mass="53864">MLAISTIFQTSPYYSRLFTYSRPKCSVCDNGFGEGDQRPIVFPCGHSYCFNCAKELLKLPPANIMTCPFCRKRFRCTDETEFVTNFAIATAVREQREIDLSSSTTLVEDPEVPCAEHKNHEATIHCKNCRADYCDMCFNKFHSSKVLSEHDTLPIEQKPTILPMCEVHKETEGMYYCLMPECGFTFCSLCKDKHEGHQYLEVNGIITENVETMENFVQNSHLLKEKYQEEIEAKEEEIRNLPQKIEQLKITLNFDMIRNWNIAYQQIDDFAQTHKDQLMGAKKHYSDCLQGVETCNAMTLRILKRKTGLFDAEDTLGHIAKAKRFKMAQPVYQIPLVQCGAVTADFGLGPMPWPPNCSLPVQPMPLAQNCSLPVQPMPLAQNHTFPIEPVPQAQNYILPVQPMPQAQNHILPIEPMPLAQNHTLPMEPIPQAQNYILPAQPMPQAQNHILPIEAIAKAMFSMFNVWALPPAPAS</sequence>
<dbReference type="Pfam" id="PF00643">
    <property type="entry name" value="zf-B_box"/>
    <property type="match status" value="1"/>
</dbReference>
<keyword evidence="5" id="KW-0175">Coiled coil</keyword>
<dbReference type="PROSITE" id="PS50089">
    <property type="entry name" value="ZF_RING_2"/>
    <property type="match status" value="1"/>
</dbReference>
<dbReference type="Gene3D" id="3.30.160.60">
    <property type="entry name" value="Classic Zinc Finger"/>
    <property type="match status" value="1"/>
</dbReference>
<evidence type="ECO:0000256" key="4">
    <source>
        <dbReference type="PROSITE-ProRule" id="PRU00024"/>
    </source>
</evidence>
<dbReference type="HOGENOM" id="CLU_576508_0_0_1"/>
<evidence type="ECO:0008006" key="10">
    <source>
        <dbReference type="Google" id="ProtNLM"/>
    </source>
</evidence>
<dbReference type="PROSITE" id="PS00518">
    <property type="entry name" value="ZF_RING_1"/>
    <property type="match status" value="1"/>
</dbReference>
<feature type="domain" description="RING-type" evidence="6">
    <location>
        <begin position="25"/>
        <end position="71"/>
    </location>
</feature>
<keyword evidence="3" id="KW-0862">Zinc</keyword>
<evidence type="ECO:0000313" key="9">
    <source>
        <dbReference type="Proteomes" id="UP000008068"/>
    </source>
</evidence>
<evidence type="ECO:0000256" key="1">
    <source>
        <dbReference type="ARBA" id="ARBA00022723"/>
    </source>
</evidence>
<dbReference type="Proteomes" id="UP000008068">
    <property type="component" value="Unassembled WGS sequence"/>
</dbReference>
<keyword evidence="2 4" id="KW-0863">Zinc-finger</keyword>
<dbReference type="InterPro" id="IPR001841">
    <property type="entry name" value="Znf_RING"/>
</dbReference>
<evidence type="ECO:0000256" key="3">
    <source>
        <dbReference type="ARBA" id="ARBA00022833"/>
    </source>
</evidence>
<dbReference type="SMART" id="SM00336">
    <property type="entry name" value="BBOX"/>
    <property type="match status" value="2"/>
</dbReference>
<proteinExistence type="predicted"/>
<gene>
    <name evidence="8" type="ORF">CAEBREN_22499</name>
</gene>
<dbReference type="GO" id="GO:0008270">
    <property type="term" value="F:zinc ion binding"/>
    <property type="evidence" value="ECO:0007669"/>
    <property type="project" value="UniProtKB-KW"/>
</dbReference>
<evidence type="ECO:0000259" key="7">
    <source>
        <dbReference type="PROSITE" id="PS50119"/>
    </source>
</evidence>
<dbReference type="PANTHER" id="PTHR25462">
    <property type="entry name" value="BONUS, ISOFORM C-RELATED"/>
    <property type="match status" value="1"/>
</dbReference>
<feature type="coiled-coil region" evidence="5">
    <location>
        <begin position="217"/>
        <end position="251"/>
    </location>
</feature>
<dbReference type="InParanoid" id="G0M7E2"/>
<dbReference type="OrthoDB" id="9049620at2759"/>
<dbReference type="InterPro" id="IPR013083">
    <property type="entry name" value="Znf_RING/FYVE/PHD"/>
</dbReference>
<reference evidence="9" key="1">
    <citation type="submission" date="2011-07" db="EMBL/GenBank/DDBJ databases">
        <authorList>
            <consortium name="Caenorhabditis brenneri Sequencing and Analysis Consortium"/>
            <person name="Wilson R.K."/>
        </authorList>
    </citation>
    <scope>NUCLEOTIDE SEQUENCE [LARGE SCALE GENOMIC DNA]</scope>
    <source>
        <strain evidence="9">PB2801</strain>
    </source>
</reference>
<evidence type="ECO:0000313" key="8">
    <source>
        <dbReference type="EMBL" id="EGT30470.1"/>
    </source>
</evidence>
<feature type="domain" description="B box-type" evidence="7">
    <location>
        <begin position="109"/>
        <end position="155"/>
    </location>
</feature>
<evidence type="ECO:0000256" key="5">
    <source>
        <dbReference type="SAM" id="Coils"/>
    </source>
</evidence>
<dbReference type="InterPro" id="IPR017907">
    <property type="entry name" value="Znf_RING_CS"/>
</dbReference>
<dbReference type="SUPFAM" id="SSF57845">
    <property type="entry name" value="B-box zinc-binding domain"/>
    <property type="match status" value="1"/>
</dbReference>
<dbReference type="Gene3D" id="3.30.40.10">
    <property type="entry name" value="Zinc/RING finger domain, C3HC4 (zinc finger)"/>
    <property type="match status" value="1"/>
</dbReference>
<protein>
    <recommendedName>
        <fullName evidence="10">RING-type domain-containing protein</fullName>
    </recommendedName>
</protein>
<name>G0M7E2_CAEBE</name>
<dbReference type="InterPro" id="IPR047153">
    <property type="entry name" value="TRIM45/56/19-like"/>
</dbReference>
<dbReference type="OMA" id="NHEATIH"/>
<dbReference type="PROSITE" id="PS50119">
    <property type="entry name" value="ZF_BBOX"/>
    <property type="match status" value="1"/>
</dbReference>
<keyword evidence="9" id="KW-1185">Reference proteome</keyword>
<dbReference type="Gene3D" id="4.10.830.40">
    <property type="match status" value="1"/>
</dbReference>
<keyword evidence="1" id="KW-0479">Metal-binding</keyword>
<dbReference type="PANTHER" id="PTHR25462:SF306">
    <property type="entry name" value="TRIPARTITE MOTIF CONTAINING 9"/>
    <property type="match status" value="1"/>
</dbReference>
<dbReference type="SMART" id="SM00184">
    <property type="entry name" value="RING"/>
    <property type="match status" value="1"/>
</dbReference>
<accession>G0M7E2</accession>
<dbReference type="InterPro" id="IPR000315">
    <property type="entry name" value="Znf_B-box"/>
</dbReference>
<dbReference type="Pfam" id="PF14634">
    <property type="entry name" value="zf-RING_5"/>
    <property type="match status" value="1"/>
</dbReference>
<dbReference type="AlphaFoldDB" id="G0M7E2"/>
<organism evidence="9">
    <name type="scientific">Caenorhabditis brenneri</name>
    <name type="common">Nematode worm</name>
    <dbReference type="NCBI Taxonomy" id="135651"/>
    <lineage>
        <taxon>Eukaryota</taxon>
        <taxon>Metazoa</taxon>
        <taxon>Ecdysozoa</taxon>
        <taxon>Nematoda</taxon>
        <taxon>Chromadorea</taxon>
        <taxon>Rhabditida</taxon>
        <taxon>Rhabditina</taxon>
        <taxon>Rhabditomorpha</taxon>
        <taxon>Rhabditoidea</taxon>
        <taxon>Rhabditidae</taxon>
        <taxon>Peloderinae</taxon>
        <taxon>Caenorhabditis</taxon>
    </lineage>
</organism>
<dbReference type="EMBL" id="GL379786">
    <property type="protein sequence ID" value="EGT30470.1"/>
    <property type="molecule type" value="Genomic_DNA"/>
</dbReference>
<dbReference type="eggNOG" id="KOG4185">
    <property type="taxonomic scope" value="Eukaryota"/>
</dbReference>
<dbReference type="STRING" id="135651.G0M7E2"/>
<evidence type="ECO:0000256" key="2">
    <source>
        <dbReference type="ARBA" id="ARBA00022771"/>
    </source>
</evidence>
<evidence type="ECO:0000259" key="6">
    <source>
        <dbReference type="PROSITE" id="PS50089"/>
    </source>
</evidence>
<dbReference type="SUPFAM" id="SSF57850">
    <property type="entry name" value="RING/U-box"/>
    <property type="match status" value="1"/>
</dbReference>